<evidence type="ECO:0000313" key="8">
    <source>
        <dbReference type="Proteomes" id="UP000322976"/>
    </source>
</evidence>
<evidence type="ECO:0000313" key="7">
    <source>
        <dbReference type="EMBL" id="TZE81471.1"/>
    </source>
</evidence>
<reference evidence="7 8" key="1">
    <citation type="submission" date="2019-08" db="EMBL/GenBank/DDBJ databases">
        <title>Calorimonas adulescens gen. nov., sp. nov., an anaerobic thermophilic bacterium from Sakhalin hot spring.</title>
        <authorList>
            <person name="Khomyakova M.A."/>
            <person name="Merkel A.Y."/>
            <person name="Novikov A."/>
            <person name="Bonch-Osmolovskaya E.A."/>
            <person name="Slobodkin A.I."/>
        </authorList>
    </citation>
    <scope>NUCLEOTIDE SEQUENCE [LARGE SCALE GENOMIC DNA]</scope>
    <source>
        <strain evidence="7 8">A05MB</strain>
    </source>
</reference>
<keyword evidence="3" id="KW-0520">NAD</keyword>
<evidence type="ECO:0000256" key="3">
    <source>
        <dbReference type="ARBA" id="ARBA00023027"/>
    </source>
</evidence>
<comment type="caution">
    <text evidence="7">The sequence shown here is derived from an EMBL/GenBank/DDBJ whole genome shotgun (WGS) entry which is preliminary data.</text>
</comment>
<dbReference type="InterPro" id="IPR029752">
    <property type="entry name" value="D-isomer_DH_CS1"/>
</dbReference>
<dbReference type="Proteomes" id="UP000322976">
    <property type="component" value="Unassembled WGS sequence"/>
</dbReference>
<evidence type="ECO:0000256" key="1">
    <source>
        <dbReference type="ARBA" id="ARBA00005854"/>
    </source>
</evidence>
<feature type="domain" description="D-isomer specific 2-hydroxyacid dehydrogenase catalytic" evidence="5">
    <location>
        <begin position="4"/>
        <end position="318"/>
    </location>
</feature>
<dbReference type="InterPro" id="IPR036291">
    <property type="entry name" value="NAD(P)-bd_dom_sf"/>
</dbReference>
<protein>
    <submittedName>
        <fullName evidence="7">D-glycerate dehydrogenase</fullName>
    </submittedName>
</protein>
<dbReference type="Pfam" id="PF02826">
    <property type="entry name" value="2-Hacid_dh_C"/>
    <property type="match status" value="1"/>
</dbReference>
<dbReference type="FunFam" id="3.40.50.720:FF:000203">
    <property type="entry name" value="D-3-phosphoglycerate dehydrogenase (SerA)"/>
    <property type="match status" value="1"/>
</dbReference>
<dbReference type="AlphaFoldDB" id="A0A5D8QAC6"/>
<accession>A0A5D8QAC6</accession>
<keyword evidence="8" id="KW-1185">Reference proteome</keyword>
<name>A0A5D8QAC6_9THEO</name>
<dbReference type="EMBL" id="VTPS01000013">
    <property type="protein sequence ID" value="TZE81471.1"/>
    <property type="molecule type" value="Genomic_DNA"/>
</dbReference>
<dbReference type="InterPro" id="IPR029753">
    <property type="entry name" value="D-isomer_DH_CS"/>
</dbReference>
<dbReference type="Pfam" id="PF00389">
    <property type="entry name" value="2-Hacid_dh"/>
    <property type="match status" value="1"/>
</dbReference>
<dbReference type="PANTHER" id="PTHR10996:SF283">
    <property type="entry name" value="GLYOXYLATE_HYDROXYPYRUVATE REDUCTASE B"/>
    <property type="match status" value="1"/>
</dbReference>
<proteinExistence type="inferred from homology"/>
<dbReference type="GO" id="GO:0016618">
    <property type="term" value="F:hydroxypyruvate reductase [NAD(P)H] activity"/>
    <property type="evidence" value="ECO:0007669"/>
    <property type="project" value="TreeGrafter"/>
</dbReference>
<organism evidence="7 8">
    <name type="scientific">Calorimonas adulescens</name>
    <dbReference type="NCBI Taxonomy" id="2606906"/>
    <lineage>
        <taxon>Bacteria</taxon>
        <taxon>Bacillati</taxon>
        <taxon>Bacillota</taxon>
        <taxon>Clostridia</taxon>
        <taxon>Thermoanaerobacterales</taxon>
        <taxon>Thermoanaerobacteraceae</taxon>
        <taxon>Calorimonas</taxon>
    </lineage>
</organism>
<dbReference type="RefSeq" id="WP_149545624.1">
    <property type="nucleotide sequence ID" value="NZ_VTPS01000013.1"/>
</dbReference>
<dbReference type="PROSITE" id="PS00670">
    <property type="entry name" value="D_2_HYDROXYACID_DH_2"/>
    <property type="match status" value="1"/>
</dbReference>
<dbReference type="InterPro" id="IPR050223">
    <property type="entry name" value="D-isomer_2-hydroxyacid_DH"/>
</dbReference>
<dbReference type="CDD" id="cd05301">
    <property type="entry name" value="GDH"/>
    <property type="match status" value="1"/>
</dbReference>
<dbReference type="Gene3D" id="3.40.50.720">
    <property type="entry name" value="NAD(P)-binding Rossmann-like Domain"/>
    <property type="match status" value="2"/>
</dbReference>
<dbReference type="PROSITE" id="PS00671">
    <property type="entry name" value="D_2_HYDROXYACID_DH_3"/>
    <property type="match status" value="1"/>
</dbReference>
<dbReference type="InterPro" id="IPR006139">
    <property type="entry name" value="D-isomer_2_OHA_DH_cat_dom"/>
</dbReference>
<comment type="similarity">
    <text evidence="1 4">Belongs to the D-isomer specific 2-hydroxyacid dehydrogenase family.</text>
</comment>
<dbReference type="PROSITE" id="PS00065">
    <property type="entry name" value="D_2_HYDROXYACID_DH_1"/>
    <property type="match status" value="1"/>
</dbReference>
<dbReference type="PANTHER" id="PTHR10996">
    <property type="entry name" value="2-HYDROXYACID DEHYDROGENASE-RELATED"/>
    <property type="match status" value="1"/>
</dbReference>
<dbReference type="GO" id="GO:0030267">
    <property type="term" value="F:glyoxylate reductase (NADPH) activity"/>
    <property type="evidence" value="ECO:0007669"/>
    <property type="project" value="TreeGrafter"/>
</dbReference>
<evidence type="ECO:0000256" key="4">
    <source>
        <dbReference type="RuleBase" id="RU003719"/>
    </source>
</evidence>
<dbReference type="GO" id="GO:0051287">
    <property type="term" value="F:NAD binding"/>
    <property type="evidence" value="ECO:0007669"/>
    <property type="project" value="InterPro"/>
</dbReference>
<dbReference type="InterPro" id="IPR006140">
    <property type="entry name" value="D-isomer_DH_NAD-bd"/>
</dbReference>
<evidence type="ECO:0000259" key="5">
    <source>
        <dbReference type="Pfam" id="PF00389"/>
    </source>
</evidence>
<evidence type="ECO:0000256" key="2">
    <source>
        <dbReference type="ARBA" id="ARBA00023002"/>
    </source>
</evidence>
<sequence>MFKVLLTREIPGVAMEKLKREVDLEYVSGETKLTKEEIVEKIKGKDGIISMLDDPIDADVINASPNLKVISNYAVGFNNIDIKTATKKGIVVTNTPGVLTNATADLAWALLMAVSRRIVEGDKYLRAGKFHCWGPKLMLGYEFAGKTLGIIGMGRIGSAVAKRAKGFDMHVIYYKRRRLSEEEEREIGAEYVSLDELLSRSDFISIHTPLTEDTKNMLGEEQFKKMKKNCILVNTARGPIIDEKALAKALKEGWIAGAGLDVYENEPAVTPELLELDNVVLEPHIGSATYEARERMAEMVVEDCLAVLNGKKPQNIVNKEVYEK</sequence>
<dbReference type="SUPFAM" id="SSF51735">
    <property type="entry name" value="NAD(P)-binding Rossmann-fold domains"/>
    <property type="match status" value="1"/>
</dbReference>
<dbReference type="SUPFAM" id="SSF52283">
    <property type="entry name" value="Formate/glycerate dehydrogenase catalytic domain-like"/>
    <property type="match status" value="1"/>
</dbReference>
<dbReference type="GO" id="GO:0005829">
    <property type="term" value="C:cytosol"/>
    <property type="evidence" value="ECO:0007669"/>
    <property type="project" value="TreeGrafter"/>
</dbReference>
<feature type="domain" description="D-isomer specific 2-hydroxyacid dehydrogenase NAD-binding" evidence="6">
    <location>
        <begin position="109"/>
        <end position="286"/>
    </location>
</feature>
<gene>
    <name evidence="7" type="ORF">FWJ32_09000</name>
</gene>
<evidence type="ECO:0000259" key="6">
    <source>
        <dbReference type="Pfam" id="PF02826"/>
    </source>
</evidence>
<keyword evidence="2 4" id="KW-0560">Oxidoreductase</keyword>